<comment type="catalytic activity">
    <reaction evidence="1 14">
        <text>7-phospho-2-dehydro-3-deoxy-D-arabino-heptonate = 3-dehydroquinate + phosphate</text>
        <dbReference type="Rhea" id="RHEA:21968"/>
        <dbReference type="ChEBI" id="CHEBI:32364"/>
        <dbReference type="ChEBI" id="CHEBI:43474"/>
        <dbReference type="ChEBI" id="CHEBI:58394"/>
        <dbReference type="EC" id="4.2.3.4"/>
    </reaction>
</comment>
<evidence type="ECO:0000313" key="19">
    <source>
        <dbReference type="Proteomes" id="UP000471298"/>
    </source>
</evidence>
<evidence type="ECO:0000256" key="9">
    <source>
        <dbReference type="ARBA" id="ARBA00022741"/>
    </source>
</evidence>
<dbReference type="NCBIfam" id="TIGR01357">
    <property type="entry name" value="aroB"/>
    <property type="match status" value="1"/>
</dbReference>
<evidence type="ECO:0000256" key="7">
    <source>
        <dbReference type="ARBA" id="ARBA00022605"/>
    </source>
</evidence>
<proteinExistence type="inferred from homology"/>
<evidence type="ECO:0000256" key="10">
    <source>
        <dbReference type="ARBA" id="ARBA00022833"/>
    </source>
</evidence>
<feature type="binding site" evidence="14">
    <location>
        <position position="273"/>
    </location>
    <ligand>
        <name>Zn(2+)</name>
        <dbReference type="ChEBI" id="CHEBI:29105"/>
    </ligand>
</feature>
<keyword evidence="11 14" id="KW-0520">NAD</keyword>
<keyword evidence="14" id="KW-0963">Cytoplasm</keyword>
<dbReference type="PANTHER" id="PTHR43622">
    <property type="entry name" value="3-DEHYDROQUINATE SYNTHASE"/>
    <property type="match status" value="1"/>
</dbReference>
<dbReference type="Gene3D" id="3.40.50.1970">
    <property type="match status" value="1"/>
</dbReference>
<evidence type="ECO:0000256" key="15">
    <source>
        <dbReference type="SAM" id="MobiDB-lite"/>
    </source>
</evidence>
<evidence type="ECO:0000313" key="18">
    <source>
        <dbReference type="EMBL" id="MPV86495.1"/>
    </source>
</evidence>
<gene>
    <name evidence="14 18" type="primary">aroB</name>
    <name evidence="18" type="ORF">GCU85_07090</name>
</gene>
<evidence type="ECO:0000259" key="17">
    <source>
        <dbReference type="Pfam" id="PF24621"/>
    </source>
</evidence>
<keyword evidence="13 14" id="KW-0456">Lyase</keyword>
<keyword evidence="10 14" id="KW-0862">Zinc</keyword>
<comment type="function">
    <text evidence="4 14">Catalyzes the conversion of 3-deoxy-D-arabino-heptulosonate 7-phosphate (DAHP) to dehydroquinate (DHQ).</text>
</comment>
<feature type="binding site" evidence="14">
    <location>
        <position position="290"/>
    </location>
    <ligand>
        <name>Zn(2+)</name>
        <dbReference type="ChEBI" id="CHEBI:29105"/>
    </ligand>
</feature>
<evidence type="ECO:0000256" key="12">
    <source>
        <dbReference type="ARBA" id="ARBA00023141"/>
    </source>
</evidence>
<feature type="domain" description="3-dehydroquinate synthase C-terminal" evidence="17">
    <location>
        <begin position="207"/>
        <end position="351"/>
    </location>
</feature>
<evidence type="ECO:0000256" key="1">
    <source>
        <dbReference type="ARBA" id="ARBA00001393"/>
    </source>
</evidence>
<feature type="binding site" evidence="14">
    <location>
        <position position="210"/>
    </location>
    <ligand>
        <name>Zn(2+)</name>
        <dbReference type="ChEBI" id="CHEBI:29105"/>
    </ligand>
</feature>
<dbReference type="Pfam" id="PF24621">
    <property type="entry name" value="DHQS_C"/>
    <property type="match status" value="1"/>
</dbReference>
<comment type="similarity">
    <text evidence="14">Belongs to the sugar phosphate cyclases superfamily. Dehydroquinate synthase family.</text>
</comment>
<dbReference type="GO" id="GO:0009073">
    <property type="term" value="P:aromatic amino acid family biosynthetic process"/>
    <property type="evidence" value="ECO:0007669"/>
    <property type="project" value="UniProtKB-KW"/>
</dbReference>
<evidence type="ECO:0000256" key="11">
    <source>
        <dbReference type="ARBA" id="ARBA00023027"/>
    </source>
</evidence>
<evidence type="ECO:0000256" key="2">
    <source>
        <dbReference type="ARBA" id="ARBA00001911"/>
    </source>
</evidence>
<comment type="caution">
    <text evidence="14">Lacks conserved residue(s) required for the propagation of feature annotation.</text>
</comment>
<keyword evidence="9 14" id="KW-0547">Nucleotide-binding</keyword>
<feature type="domain" description="3-dehydroquinate synthase N-terminal" evidence="16">
    <location>
        <begin position="93"/>
        <end position="205"/>
    </location>
</feature>
<dbReference type="CDD" id="cd08195">
    <property type="entry name" value="DHQS"/>
    <property type="match status" value="1"/>
</dbReference>
<protein>
    <recommendedName>
        <fullName evidence="6 14">3-dehydroquinate synthase</fullName>
        <shortName evidence="14">DHQS</shortName>
        <ecNumber evidence="6 14">4.2.3.4</ecNumber>
    </recommendedName>
</protein>
<sequence>MKTVYVELDQFRYPIYIGSGLLTQASLLAKHIHGRQICIITNAVIATHYLDGFKRTLNDLLNQSMSQPLTQPVTQPVSQSEQENKTNSRIETVILPEGETHKNQAAIDQIYESLLTKRFARDCVIIALGGGIVGDVAGFAAASYQRGVDFIQIPTTLLAQVDSSVGGKTGINHRLGKNMIGAFKQPNAVIIDTDVLSTLPQREIAAGMAEVIKYGLIRDKAFLMRLDTILESTIALSPSAITEVIETACRHKAAVVANDEKEKGERATLNLGHTFGHAIESVTQYKTYLHGEAIAIGMMMALDLSKTLGWIDQADCDLAESLFVRAGCPTTLQIPIAADTIRSAMQHDKKVLGERLRLILVKALGEAVICEGIDESLILDCITNRTIPIDS</sequence>
<feature type="compositionally biased region" description="Polar residues" evidence="15">
    <location>
        <begin position="68"/>
        <end position="81"/>
    </location>
</feature>
<evidence type="ECO:0000256" key="14">
    <source>
        <dbReference type="HAMAP-Rule" id="MF_00110"/>
    </source>
</evidence>
<dbReference type="PANTHER" id="PTHR43622:SF7">
    <property type="entry name" value="3-DEHYDROQUINATE SYNTHASE, CHLOROPLASTIC"/>
    <property type="match status" value="1"/>
</dbReference>
<feature type="region of interest" description="Disordered" evidence="15">
    <location>
        <begin position="68"/>
        <end position="87"/>
    </location>
</feature>
<evidence type="ECO:0000259" key="16">
    <source>
        <dbReference type="Pfam" id="PF01761"/>
    </source>
</evidence>
<feature type="binding site" evidence="14">
    <location>
        <position position="177"/>
    </location>
    <ligand>
        <name>NAD(+)</name>
        <dbReference type="ChEBI" id="CHEBI:57540"/>
    </ligand>
</feature>
<feature type="binding site" evidence="14">
    <location>
        <position position="168"/>
    </location>
    <ligand>
        <name>NAD(+)</name>
        <dbReference type="ChEBI" id="CHEBI:57540"/>
    </ligand>
</feature>
<dbReference type="FunCoup" id="A0A6N7EY44">
    <property type="interactions" value="496"/>
</dbReference>
<keyword evidence="8 14" id="KW-0479">Metal-binding</keyword>
<dbReference type="GO" id="GO:0009423">
    <property type="term" value="P:chorismate biosynthetic process"/>
    <property type="evidence" value="ECO:0007669"/>
    <property type="project" value="UniProtKB-UniRule"/>
</dbReference>
<dbReference type="InterPro" id="IPR016037">
    <property type="entry name" value="DHQ_synth_AroB"/>
</dbReference>
<comment type="cofactor">
    <cofactor evidence="3">
        <name>Zn(2+)</name>
        <dbReference type="ChEBI" id="CHEBI:29105"/>
    </cofactor>
</comment>
<reference evidence="18 19" key="1">
    <citation type="submission" date="2019-10" db="EMBL/GenBank/DDBJ databases">
        <title>Cardiobacteriales fam. a chemoheterotrophic member of the order Cardiobacteriales, and proposal of Cardiobacteriales fam. nov.</title>
        <authorList>
            <person name="Wang C."/>
        </authorList>
    </citation>
    <scope>NUCLEOTIDE SEQUENCE [LARGE SCALE GENOMIC DNA]</scope>
    <source>
        <strain evidence="18 19">ML27</strain>
    </source>
</reference>
<accession>A0A6N7EY44</accession>
<dbReference type="Pfam" id="PF01761">
    <property type="entry name" value="DHQ_synthase"/>
    <property type="match status" value="1"/>
</dbReference>
<dbReference type="InterPro" id="IPR050071">
    <property type="entry name" value="Dehydroquinate_synthase"/>
</dbReference>
<dbReference type="HAMAP" id="MF_00110">
    <property type="entry name" value="DHQ_synthase"/>
    <property type="match status" value="1"/>
</dbReference>
<evidence type="ECO:0000256" key="3">
    <source>
        <dbReference type="ARBA" id="ARBA00001947"/>
    </source>
</evidence>
<dbReference type="Gene3D" id="1.20.1090.10">
    <property type="entry name" value="Dehydroquinate synthase-like - alpha domain"/>
    <property type="match status" value="1"/>
</dbReference>
<evidence type="ECO:0000256" key="6">
    <source>
        <dbReference type="ARBA" id="ARBA00013031"/>
    </source>
</evidence>
<comment type="cofactor">
    <cofactor evidence="2 14">
        <name>NAD(+)</name>
        <dbReference type="ChEBI" id="CHEBI:57540"/>
    </cofactor>
</comment>
<dbReference type="AlphaFoldDB" id="A0A6N7EY44"/>
<dbReference type="UniPathway" id="UPA00053">
    <property type="reaction ID" value="UER00085"/>
</dbReference>
<name>A0A6N7EY44_9GAMM</name>
<feature type="binding site" evidence="14">
    <location>
        <begin position="155"/>
        <end position="156"/>
    </location>
    <ligand>
        <name>NAD(+)</name>
        <dbReference type="ChEBI" id="CHEBI:57540"/>
    </ligand>
</feature>
<dbReference type="SUPFAM" id="SSF56796">
    <property type="entry name" value="Dehydroquinate synthase-like"/>
    <property type="match status" value="1"/>
</dbReference>
<comment type="subcellular location">
    <subcellularLocation>
        <location evidence="14">Cytoplasm</location>
    </subcellularLocation>
</comment>
<dbReference type="GO" id="GO:0008652">
    <property type="term" value="P:amino acid biosynthetic process"/>
    <property type="evidence" value="ECO:0007669"/>
    <property type="project" value="UniProtKB-KW"/>
</dbReference>
<keyword evidence="19" id="KW-1185">Reference proteome</keyword>
<dbReference type="Proteomes" id="UP000471298">
    <property type="component" value="Unassembled WGS sequence"/>
</dbReference>
<keyword evidence="14" id="KW-0170">Cobalt</keyword>
<comment type="caution">
    <text evidence="18">The sequence shown here is derived from an EMBL/GenBank/DDBJ whole genome shotgun (WGS) entry which is preliminary data.</text>
</comment>
<feature type="binding site" evidence="14">
    <location>
        <begin position="97"/>
        <end position="102"/>
    </location>
    <ligand>
        <name>NAD(+)</name>
        <dbReference type="ChEBI" id="CHEBI:57540"/>
    </ligand>
</feature>
<keyword evidence="7 14" id="KW-0028">Amino-acid biosynthesis</keyword>
<comment type="cofactor">
    <cofactor evidence="14">
        <name>Co(2+)</name>
        <dbReference type="ChEBI" id="CHEBI:48828"/>
    </cofactor>
    <cofactor evidence="14">
        <name>Zn(2+)</name>
        <dbReference type="ChEBI" id="CHEBI:29105"/>
    </cofactor>
    <text evidence="14">Binds 1 divalent metal cation per subunit. Can use either Co(2+) or Zn(2+).</text>
</comment>
<comment type="pathway">
    <text evidence="5 14">Metabolic intermediate biosynthesis; chorismate biosynthesis; chorismate from D-erythrose 4-phosphate and phosphoenolpyruvate: step 2/7.</text>
</comment>
<evidence type="ECO:0000256" key="5">
    <source>
        <dbReference type="ARBA" id="ARBA00004661"/>
    </source>
</evidence>
<evidence type="ECO:0000256" key="13">
    <source>
        <dbReference type="ARBA" id="ARBA00023239"/>
    </source>
</evidence>
<dbReference type="InParanoid" id="A0A6N7EY44"/>
<dbReference type="GO" id="GO:0000166">
    <property type="term" value="F:nucleotide binding"/>
    <property type="evidence" value="ECO:0007669"/>
    <property type="project" value="UniProtKB-KW"/>
</dbReference>
<dbReference type="RefSeq" id="WP_152810485.1">
    <property type="nucleotide sequence ID" value="NZ_WHNW01000007.1"/>
</dbReference>
<organism evidence="18 19">
    <name type="scientific">Ostreibacterium oceani</name>
    <dbReference type="NCBI Taxonomy" id="2654998"/>
    <lineage>
        <taxon>Bacteria</taxon>
        <taxon>Pseudomonadati</taxon>
        <taxon>Pseudomonadota</taxon>
        <taxon>Gammaproteobacteria</taxon>
        <taxon>Cardiobacteriales</taxon>
        <taxon>Ostreibacteriaceae</taxon>
        <taxon>Ostreibacterium</taxon>
    </lineage>
</organism>
<dbReference type="GO" id="GO:0005737">
    <property type="term" value="C:cytoplasm"/>
    <property type="evidence" value="ECO:0007669"/>
    <property type="project" value="UniProtKB-SubCell"/>
</dbReference>
<dbReference type="EC" id="4.2.3.4" evidence="6 14"/>
<dbReference type="GO" id="GO:0046872">
    <property type="term" value="F:metal ion binding"/>
    <property type="evidence" value="ECO:0007669"/>
    <property type="project" value="UniProtKB-KW"/>
</dbReference>
<dbReference type="InterPro" id="IPR056179">
    <property type="entry name" value="DHQS_C"/>
</dbReference>
<dbReference type="GO" id="GO:0003856">
    <property type="term" value="F:3-dehydroquinate synthase activity"/>
    <property type="evidence" value="ECO:0007669"/>
    <property type="project" value="UniProtKB-UniRule"/>
</dbReference>
<evidence type="ECO:0000256" key="8">
    <source>
        <dbReference type="ARBA" id="ARBA00022723"/>
    </source>
</evidence>
<dbReference type="EMBL" id="WHNW01000007">
    <property type="protein sequence ID" value="MPV86495.1"/>
    <property type="molecule type" value="Genomic_DNA"/>
</dbReference>
<dbReference type="InterPro" id="IPR030960">
    <property type="entry name" value="DHQS/DOIS_N"/>
</dbReference>
<keyword evidence="12 14" id="KW-0057">Aromatic amino acid biosynthesis</keyword>
<evidence type="ECO:0000256" key="4">
    <source>
        <dbReference type="ARBA" id="ARBA00003485"/>
    </source>
</evidence>
<dbReference type="FunFam" id="3.40.50.1970:FF:000007">
    <property type="entry name" value="Pentafunctional AROM polypeptide"/>
    <property type="match status" value="1"/>
</dbReference>